<protein>
    <submittedName>
        <fullName evidence="1">Uncharacterized protein</fullName>
    </submittedName>
</protein>
<proteinExistence type="predicted"/>
<name>A0A6C0CXL5_9ZZZZ</name>
<sequence>MEDILTKLLNGHSELSNKILNYKKQIELDEAKLYHINNNNIIDNSVDILKKKINSIIRYPYKLRIFSLDDLYHDDIYTNRFGIILSDIEQLYYLDLIFNNKVNPVIITKEYVYYEYDGYLIQYIQTNETCDIEYIEI</sequence>
<reference evidence="1" key="1">
    <citation type="journal article" date="2020" name="Nature">
        <title>Giant virus diversity and host interactions through global metagenomics.</title>
        <authorList>
            <person name="Schulz F."/>
            <person name="Roux S."/>
            <person name="Paez-Espino D."/>
            <person name="Jungbluth S."/>
            <person name="Walsh D.A."/>
            <person name="Denef V.J."/>
            <person name="McMahon K.D."/>
            <person name="Konstantinidis K.T."/>
            <person name="Eloe-Fadrosh E.A."/>
            <person name="Kyrpides N.C."/>
            <person name="Woyke T."/>
        </authorList>
    </citation>
    <scope>NUCLEOTIDE SEQUENCE</scope>
    <source>
        <strain evidence="1">GVMAG-M-3300023110-24</strain>
    </source>
</reference>
<dbReference type="EMBL" id="MN739509">
    <property type="protein sequence ID" value="QHT09248.1"/>
    <property type="molecule type" value="Genomic_DNA"/>
</dbReference>
<evidence type="ECO:0000313" key="1">
    <source>
        <dbReference type="EMBL" id="QHT09248.1"/>
    </source>
</evidence>
<organism evidence="1">
    <name type="scientific">viral metagenome</name>
    <dbReference type="NCBI Taxonomy" id="1070528"/>
    <lineage>
        <taxon>unclassified sequences</taxon>
        <taxon>metagenomes</taxon>
        <taxon>organismal metagenomes</taxon>
    </lineage>
</organism>
<dbReference type="AlphaFoldDB" id="A0A6C0CXL5"/>
<accession>A0A6C0CXL5</accession>